<dbReference type="KEGG" id="sauh:SU9_022110"/>
<reference evidence="2" key="1">
    <citation type="journal article" date="2012" name="J. Bacteriol.">
        <title>Genome Sequence of Streptomyces auratus Strain AGR0001, a Phoslactomycin-Producing Actinomycete.</title>
        <authorList>
            <person name="Han X."/>
            <person name="Li M."/>
            <person name="Ding Z."/>
            <person name="Zhao J."/>
            <person name="Ji K."/>
            <person name="Wen M."/>
            <person name="Lu T."/>
        </authorList>
    </citation>
    <scope>NUCLEOTIDE SEQUENCE [LARGE SCALE GENOMIC DNA]</scope>
    <source>
        <strain evidence="2">AGR0001</strain>
    </source>
</reference>
<evidence type="ECO:0000313" key="3">
    <source>
        <dbReference type="EMBL" id="QTZ93808.1"/>
    </source>
</evidence>
<dbReference type="PATRIC" id="fig|1160718.3.peg.1927"/>
<gene>
    <name evidence="3" type="ORF">SU9_022110</name>
    <name evidence="2" type="ORF">SU9_09534</name>
</gene>
<feature type="compositionally biased region" description="Polar residues" evidence="1">
    <location>
        <begin position="21"/>
        <end position="37"/>
    </location>
</feature>
<dbReference type="EMBL" id="AJGV01000065">
    <property type="protein sequence ID" value="EJJ07304.1"/>
    <property type="molecule type" value="Genomic_DNA"/>
</dbReference>
<protein>
    <submittedName>
        <fullName evidence="2">Zinc finger RanBP2-type</fullName>
    </submittedName>
</protein>
<evidence type="ECO:0000313" key="4">
    <source>
        <dbReference type="Proteomes" id="UP000009036"/>
    </source>
</evidence>
<dbReference type="Proteomes" id="UP000009036">
    <property type="component" value="Chromosome"/>
</dbReference>
<feature type="region of interest" description="Disordered" evidence="1">
    <location>
        <begin position="21"/>
        <end position="43"/>
    </location>
</feature>
<evidence type="ECO:0000313" key="2">
    <source>
        <dbReference type="EMBL" id="EJJ07304.1"/>
    </source>
</evidence>
<dbReference type="RefSeq" id="WP_006603474.1">
    <property type="nucleotide sequence ID" value="NZ_CP072931.1"/>
</dbReference>
<dbReference type="AlphaFoldDB" id="J1RS55"/>
<keyword evidence="4" id="KW-1185">Reference proteome</keyword>
<dbReference type="OrthoDB" id="3636727at2"/>
<dbReference type="EMBL" id="CP072931">
    <property type="protein sequence ID" value="QTZ93808.1"/>
    <property type="molecule type" value="Genomic_DNA"/>
</dbReference>
<organism evidence="2">
    <name type="scientific">Streptomyces auratus AGR0001</name>
    <dbReference type="NCBI Taxonomy" id="1160718"/>
    <lineage>
        <taxon>Bacteria</taxon>
        <taxon>Bacillati</taxon>
        <taxon>Actinomycetota</taxon>
        <taxon>Actinomycetes</taxon>
        <taxon>Kitasatosporales</taxon>
        <taxon>Streptomycetaceae</taxon>
        <taxon>Streptomyces</taxon>
    </lineage>
</organism>
<dbReference type="eggNOG" id="ENOG50342C9">
    <property type="taxonomic scope" value="Bacteria"/>
</dbReference>
<sequence>MGIVLLVAAQSCIRALDFGSSTPDGSDTNKSTASSCPTRIADELPSGDDAELVEAFHTGNKQITLCRTSGGKLYYFGEFSDHREPGIAMPAKRTSDGFEASNPPYRYDIHDSVVTIYKSGTRIGQEELTGEPSPR</sequence>
<proteinExistence type="predicted"/>
<accession>J1RS55</accession>
<reference evidence="3" key="2">
    <citation type="submission" date="2021-04" db="EMBL/GenBank/DDBJ databases">
        <authorList>
            <person name="Wen M.-L."/>
            <person name="Han X.-L."/>
            <person name="Xiong J."/>
        </authorList>
    </citation>
    <scope>NUCLEOTIDE SEQUENCE</scope>
    <source>
        <strain evidence="3">AGR0001</strain>
    </source>
</reference>
<dbReference type="HOGENOM" id="CLU_1884543_0_0_11"/>
<name>J1RS55_9ACTN</name>
<evidence type="ECO:0000256" key="1">
    <source>
        <dbReference type="SAM" id="MobiDB-lite"/>
    </source>
</evidence>